<evidence type="ECO:0000259" key="4">
    <source>
        <dbReference type="Pfam" id="PF00389"/>
    </source>
</evidence>
<gene>
    <name evidence="6" type="ORF">DKB62_06685</name>
</gene>
<dbReference type="InterPro" id="IPR006140">
    <property type="entry name" value="D-isomer_DH_NAD-bd"/>
</dbReference>
<dbReference type="Pfam" id="PF02826">
    <property type="entry name" value="2-Hacid_dh_C"/>
    <property type="match status" value="1"/>
</dbReference>
<evidence type="ECO:0000256" key="3">
    <source>
        <dbReference type="RuleBase" id="RU003719"/>
    </source>
</evidence>
<evidence type="ECO:0000256" key="2">
    <source>
        <dbReference type="ARBA" id="ARBA00023027"/>
    </source>
</evidence>
<proteinExistence type="inferred from homology"/>
<keyword evidence="2" id="KW-0520">NAD</keyword>
<dbReference type="Proteomes" id="UP000254337">
    <property type="component" value="Chromosome"/>
</dbReference>
<dbReference type="PROSITE" id="PS00065">
    <property type="entry name" value="D_2_HYDROXYACID_DH_1"/>
    <property type="match status" value="1"/>
</dbReference>
<keyword evidence="7" id="KW-1185">Reference proteome</keyword>
<name>A0A346AZH5_9FIRM</name>
<dbReference type="Pfam" id="PF00389">
    <property type="entry name" value="2-Hacid_dh"/>
    <property type="match status" value="1"/>
</dbReference>
<dbReference type="InterPro" id="IPR029752">
    <property type="entry name" value="D-isomer_DH_CS1"/>
</dbReference>
<feature type="domain" description="D-isomer specific 2-hydroxyacid dehydrogenase catalytic" evidence="4">
    <location>
        <begin position="58"/>
        <end position="350"/>
    </location>
</feature>
<evidence type="ECO:0000256" key="1">
    <source>
        <dbReference type="ARBA" id="ARBA00005854"/>
    </source>
</evidence>
<dbReference type="OrthoDB" id="9805416at2"/>
<dbReference type="SUPFAM" id="SSF51735">
    <property type="entry name" value="NAD(P)-binding Rossmann-fold domains"/>
    <property type="match status" value="1"/>
</dbReference>
<dbReference type="PANTHER" id="PTHR43026">
    <property type="entry name" value="2-HYDROXYACID DEHYDROGENASE HOMOLOG 1-RELATED"/>
    <property type="match status" value="1"/>
</dbReference>
<sequence length="354" mass="39425">MKYIGISYFHAPFCRKDENAMRVGIFSNVRGGAARFAPYVRLGCDDIELIGLPCEAALDTIETVKKAKCEGLIYYSDHKEDEPFYKALAESGVKYVVTCSAGYDHLNIEAMKRYGIKGANVPRYSPNAISEHTVMIVLALLRKLRTQILRVEHGNFTTTGLQGRELRNMVVGIVGAGRIGYTTIQCLSGFHPKAILAYDIYENNDVRQYASYVTLDELYAKADVIIFHCAYTKENYHMVNDEAIQAMKDGVVLVNSARGPLFDTQSVLRGFHSGKIGALGIDVIEGEGALRKSSGSQKDVASDIRKLLSYENVIFTAHTAFYTDQADYNLCETTIQNLRQYAQTGSCDNELIRE</sequence>
<dbReference type="KEGG" id="meg:DKB62_06685"/>
<dbReference type="AlphaFoldDB" id="A0A346AZH5"/>
<evidence type="ECO:0000259" key="5">
    <source>
        <dbReference type="Pfam" id="PF02826"/>
    </source>
</evidence>
<dbReference type="GO" id="GO:0008720">
    <property type="term" value="F:D-lactate dehydrogenase (NAD+) activity"/>
    <property type="evidence" value="ECO:0007669"/>
    <property type="project" value="TreeGrafter"/>
</dbReference>
<protein>
    <submittedName>
        <fullName evidence="6">Lactate dehydrogenase</fullName>
    </submittedName>
</protein>
<dbReference type="SUPFAM" id="SSF52283">
    <property type="entry name" value="Formate/glycerate dehydrogenase catalytic domain-like"/>
    <property type="match status" value="1"/>
</dbReference>
<comment type="similarity">
    <text evidence="1 3">Belongs to the D-isomer specific 2-hydroxyacid dehydrogenase family.</text>
</comment>
<organism evidence="6 7">
    <name type="scientific">Megasphaera stantonii</name>
    <dbReference type="NCBI Taxonomy" id="2144175"/>
    <lineage>
        <taxon>Bacteria</taxon>
        <taxon>Bacillati</taxon>
        <taxon>Bacillota</taxon>
        <taxon>Negativicutes</taxon>
        <taxon>Veillonellales</taxon>
        <taxon>Veillonellaceae</taxon>
        <taxon>Megasphaera</taxon>
    </lineage>
</organism>
<dbReference type="EMBL" id="CP029462">
    <property type="protein sequence ID" value="AXL21268.1"/>
    <property type="molecule type" value="Genomic_DNA"/>
</dbReference>
<dbReference type="GO" id="GO:0051287">
    <property type="term" value="F:NAD binding"/>
    <property type="evidence" value="ECO:0007669"/>
    <property type="project" value="InterPro"/>
</dbReference>
<dbReference type="InterPro" id="IPR058205">
    <property type="entry name" value="D-LDH-like"/>
</dbReference>
<evidence type="ECO:0000313" key="6">
    <source>
        <dbReference type="EMBL" id="AXL21268.1"/>
    </source>
</evidence>
<dbReference type="PANTHER" id="PTHR43026:SF1">
    <property type="entry name" value="2-HYDROXYACID DEHYDROGENASE HOMOLOG 1-RELATED"/>
    <property type="match status" value="1"/>
</dbReference>
<keyword evidence="3" id="KW-0560">Oxidoreductase</keyword>
<dbReference type="InterPro" id="IPR006139">
    <property type="entry name" value="D-isomer_2_OHA_DH_cat_dom"/>
</dbReference>
<dbReference type="Gene3D" id="3.40.50.720">
    <property type="entry name" value="NAD(P)-binding Rossmann-like Domain"/>
    <property type="match status" value="2"/>
</dbReference>
<accession>A0A346AZH5</accession>
<feature type="domain" description="D-isomer specific 2-hydroxyacid dehydrogenase NAD-binding" evidence="5">
    <location>
        <begin position="135"/>
        <end position="320"/>
    </location>
</feature>
<reference evidence="6 7" key="1">
    <citation type="submission" date="2018-05" db="EMBL/GenBank/DDBJ databases">
        <title>Complete genome sequence of Megasphaera sp. AJH120T, isolated from the ceca of a chicken.</title>
        <authorList>
            <person name="Maki J."/>
            <person name="Looft T."/>
        </authorList>
    </citation>
    <scope>NUCLEOTIDE SEQUENCE [LARGE SCALE GENOMIC DNA]</scope>
    <source>
        <strain evidence="6 7">AJH120</strain>
    </source>
</reference>
<dbReference type="InterPro" id="IPR036291">
    <property type="entry name" value="NAD(P)-bd_dom_sf"/>
</dbReference>
<evidence type="ECO:0000313" key="7">
    <source>
        <dbReference type="Proteomes" id="UP000254337"/>
    </source>
</evidence>